<evidence type="ECO:0000256" key="1">
    <source>
        <dbReference type="ARBA" id="ARBA00004167"/>
    </source>
</evidence>
<evidence type="ECO:0000259" key="7">
    <source>
        <dbReference type="Pfam" id="PF03168"/>
    </source>
</evidence>
<protein>
    <recommendedName>
        <fullName evidence="7">Late embryogenesis abundant protein LEA-2 subgroup domain-containing protein</fullName>
    </recommendedName>
</protein>
<dbReference type="PANTHER" id="PTHR31234:SF8">
    <property type="entry name" value="EXPRESSED PROTEIN"/>
    <property type="match status" value="1"/>
</dbReference>
<evidence type="ECO:0000313" key="8">
    <source>
        <dbReference type="EMBL" id="GAA0186851.1"/>
    </source>
</evidence>
<dbReference type="InterPro" id="IPR004864">
    <property type="entry name" value="LEA_2"/>
</dbReference>
<keyword evidence="3 6" id="KW-1133">Transmembrane helix</keyword>
<gene>
    <name evidence="8" type="ORF">LIER_34139</name>
</gene>
<evidence type="ECO:0000256" key="3">
    <source>
        <dbReference type="ARBA" id="ARBA00022989"/>
    </source>
</evidence>
<dbReference type="EMBL" id="BAABME010014103">
    <property type="protein sequence ID" value="GAA0186851.1"/>
    <property type="molecule type" value="Genomic_DNA"/>
</dbReference>
<feature type="region of interest" description="Disordered" evidence="5">
    <location>
        <begin position="219"/>
        <end position="239"/>
    </location>
</feature>
<feature type="compositionally biased region" description="Polar residues" evidence="5">
    <location>
        <begin position="149"/>
        <end position="164"/>
    </location>
</feature>
<keyword evidence="4 6" id="KW-0472">Membrane</keyword>
<evidence type="ECO:0000256" key="6">
    <source>
        <dbReference type="SAM" id="Phobius"/>
    </source>
</evidence>
<feature type="domain" description="Late embryogenesis abundant protein LEA-2 subgroup" evidence="7">
    <location>
        <begin position="253"/>
        <end position="351"/>
    </location>
</feature>
<comment type="subcellular location">
    <subcellularLocation>
        <location evidence="1">Membrane</location>
        <topology evidence="1">Single-pass membrane protein</topology>
    </subcellularLocation>
</comment>
<feature type="region of interest" description="Disordered" evidence="5">
    <location>
        <begin position="149"/>
        <end position="186"/>
    </location>
</feature>
<dbReference type="Proteomes" id="UP001454036">
    <property type="component" value="Unassembled WGS sequence"/>
</dbReference>
<evidence type="ECO:0000256" key="5">
    <source>
        <dbReference type="SAM" id="MobiDB-lite"/>
    </source>
</evidence>
<evidence type="ECO:0000256" key="2">
    <source>
        <dbReference type="ARBA" id="ARBA00022692"/>
    </source>
</evidence>
<keyword evidence="9" id="KW-1185">Reference proteome</keyword>
<feature type="transmembrane region" description="Helical" evidence="6">
    <location>
        <begin position="45"/>
        <end position="67"/>
    </location>
</feature>
<dbReference type="Pfam" id="PF03168">
    <property type="entry name" value="LEA_2"/>
    <property type="match status" value="1"/>
</dbReference>
<feature type="compositionally biased region" description="Polar residues" evidence="5">
    <location>
        <begin position="1"/>
        <end position="11"/>
    </location>
</feature>
<organism evidence="8 9">
    <name type="scientific">Lithospermum erythrorhizon</name>
    <name type="common">Purple gromwell</name>
    <name type="synonym">Lithospermum officinale var. erythrorhizon</name>
    <dbReference type="NCBI Taxonomy" id="34254"/>
    <lineage>
        <taxon>Eukaryota</taxon>
        <taxon>Viridiplantae</taxon>
        <taxon>Streptophyta</taxon>
        <taxon>Embryophyta</taxon>
        <taxon>Tracheophyta</taxon>
        <taxon>Spermatophyta</taxon>
        <taxon>Magnoliopsida</taxon>
        <taxon>eudicotyledons</taxon>
        <taxon>Gunneridae</taxon>
        <taxon>Pentapetalae</taxon>
        <taxon>asterids</taxon>
        <taxon>lamiids</taxon>
        <taxon>Boraginales</taxon>
        <taxon>Boraginaceae</taxon>
        <taxon>Boraginoideae</taxon>
        <taxon>Lithospermeae</taxon>
        <taxon>Lithospermum</taxon>
    </lineage>
</organism>
<dbReference type="GO" id="GO:0098542">
    <property type="term" value="P:defense response to other organism"/>
    <property type="evidence" value="ECO:0007669"/>
    <property type="project" value="InterPro"/>
</dbReference>
<dbReference type="PANTHER" id="PTHR31234">
    <property type="entry name" value="LATE EMBRYOGENESIS ABUNDANT (LEA) HYDROXYPROLINE-RICH GLYCOPROTEIN FAMILY"/>
    <property type="match status" value="1"/>
</dbReference>
<dbReference type="InterPro" id="IPR044839">
    <property type="entry name" value="NDR1-like"/>
</dbReference>
<proteinExistence type="predicted"/>
<dbReference type="Gene3D" id="2.60.40.1820">
    <property type="match status" value="1"/>
</dbReference>
<dbReference type="AlphaFoldDB" id="A0AAV3S3Q1"/>
<feature type="region of interest" description="Disordered" evidence="5">
    <location>
        <begin position="1"/>
        <end position="31"/>
    </location>
</feature>
<evidence type="ECO:0000256" key="4">
    <source>
        <dbReference type="ARBA" id="ARBA00023136"/>
    </source>
</evidence>
<sequence length="374" mass="40320">MTTRNTTPTNGNHHHIPHYPPPHNNHNHHHSSSSSASFRGCCCCLFLLFTFLLLLILAIILILLLAVKPKKPQFQLQQVSVQYMGITPTSSSTPPIPTDIPYATSPPSIPTTSTPANPTNIPYGTSPPSIPTTNPPNPTNIHYETDTPSIPMTSNPSNPTNVQYETGAPSARTTSNSPNPYGTSPPSIRTTLNPTNLNSPNPIDIQYGMATPSIRTTLNPTDSNPTTLNPPTPTTPTTSASVSLNIKMEFVAANDNKVGIKYDESRFSIMYKGIPLGRGTVRGFYQPAHSVRRVETNIVVDRVSLLQSDAADLIRDAALNDRVALRVVGDVGAKIRILGFTSPGVQVSVDCEIVISPRKQALTDKRCGFDGVSV</sequence>
<accession>A0AAV3S3Q1</accession>
<feature type="compositionally biased region" description="Polar residues" evidence="5">
    <location>
        <begin position="171"/>
        <end position="186"/>
    </location>
</feature>
<reference evidence="8 9" key="1">
    <citation type="submission" date="2024-01" db="EMBL/GenBank/DDBJ databases">
        <title>The complete chloroplast genome sequence of Lithospermum erythrorhizon: insights into the phylogenetic relationship among Boraginaceae species and the maternal lineages of purple gromwells.</title>
        <authorList>
            <person name="Okada T."/>
            <person name="Watanabe K."/>
        </authorList>
    </citation>
    <scope>NUCLEOTIDE SEQUENCE [LARGE SCALE GENOMIC DNA]</scope>
</reference>
<keyword evidence="2 6" id="KW-0812">Transmembrane</keyword>
<evidence type="ECO:0000313" key="9">
    <source>
        <dbReference type="Proteomes" id="UP001454036"/>
    </source>
</evidence>
<dbReference type="GO" id="GO:0005886">
    <property type="term" value="C:plasma membrane"/>
    <property type="evidence" value="ECO:0007669"/>
    <property type="project" value="TreeGrafter"/>
</dbReference>
<name>A0AAV3S3Q1_LITER</name>
<comment type="caution">
    <text evidence="8">The sequence shown here is derived from an EMBL/GenBank/DDBJ whole genome shotgun (WGS) entry which is preliminary data.</text>
</comment>